<evidence type="ECO:0000259" key="6">
    <source>
        <dbReference type="Pfam" id="PF03109"/>
    </source>
</evidence>
<dbReference type="InterPro" id="IPR051409">
    <property type="entry name" value="Atypical_kinase_ADCK"/>
</dbReference>
<gene>
    <name evidence="7" type="ordered locus">Francci3_3788</name>
</gene>
<dbReference type="GO" id="GO:0016740">
    <property type="term" value="F:transferase activity"/>
    <property type="evidence" value="ECO:0007669"/>
    <property type="project" value="UniProtKB-KW"/>
</dbReference>
<dbReference type="OrthoDB" id="9795390at2"/>
<organism evidence="7 8">
    <name type="scientific">Frankia casuarinae (strain DSM 45818 / CECT 9043 / HFP020203 / CcI3)</name>
    <dbReference type="NCBI Taxonomy" id="106370"/>
    <lineage>
        <taxon>Bacteria</taxon>
        <taxon>Bacillati</taxon>
        <taxon>Actinomycetota</taxon>
        <taxon>Actinomycetes</taxon>
        <taxon>Frankiales</taxon>
        <taxon>Frankiaceae</taxon>
        <taxon>Frankia</taxon>
    </lineage>
</organism>
<keyword evidence="4" id="KW-0067">ATP-binding</keyword>
<keyword evidence="2" id="KW-0808">Transferase</keyword>
<dbReference type="STRING" id="106370.Francci3_3788"/>
<dbReference type="AlphaFoldDB" id="Q2J6F3"/>
<dbReference type="InterPro" id="IPR004147">
    <property type="entry name" value="ABC1_dom"/>
</dbReference>
<evidence type="ECO:0000313" key="7">
    <source>
        <dbReference type="EMBL" id="ABD13139.1"/>
    </source>
</evidence>
<proteinExistence type="inferred from homology"/>
<dbReference type="PANTHER" id="PTHR43851:SF3">
    <property type="entry name" value="COENZYME Q8"/>
    <property type="match status" value="1"/>
</dbReference>
<evidence type="ECO:0000256" key="5">
    <source>
        <dbReference type="SAM" id="MobiDB-lite"/>
    </source>
</evidence>
<dbReference type="InterPro" id="IPR034646">
    <property type="entry name" value="ADCK3_dom"/>
</dbReference>
<evidence type="ECO:0000256" key="1">
    <source>
        <dbReference type="ARBA" id="ARBA00009670"/>
    </source>
</evidence>
<dbReference type="GO" id="GO:0005524">
    <property type="term" value="F:ATP binding"/>
    <property type="evidence" value="ECO:0007669"/>
    <property type="project" value="UniProtKB-KW"/>
</dbReference>
<reference evidence="7 8" key="1">
    <citation type="journal article" date="2007" name="Genome Res.">
        <title>Genome characteristics of facultatively symbiotic Frankia sp. strains reflect host range and host plant biogeography.</title>
        <authorList>
            <person name="Normand P."/>
            <person name="Lapierre P."/>
            <person name="Tisa L.S."/>
            <person name="Gogarten J.P."/>
            <person name="Alloisio N."/>
            <person name="Bagnarol E."/>
            <person name="Bassi C.A."/>
            <person name="Berry A.M."/>
            <person name="Bickhart D.M."/>
            <person name="Choisne N."/>
            <person name="Couloux A."/>
            <person name="Cournoyer B."/>
            <person name="Cruveiller S."/>
            <person name="Daubin V."/>
            <person name="Demange N."/>
            <person name="Francino M.P."/>
            <person name="Goltsman E."/>
            <person name="Huang Y."/>
            <person name="Kopp O.R."/>
            <person name="Labarre L."/>
            <person name="Lapidus A."/>
            <person name="Lavire C."/>
            <person name="Marechal J."/>
            <person name="Martinez M."/>
            <person name="Mastronunzio J.E."/>
            <person name="Mullin B.C."/>
            <person name="Niemann J."/>
            <person name="Pujic P."/>
            <person name="Rawnsley T."/>
            <person name="Rouy Z."/>
            <person name="Schenowitz C."/>
            <person name="Sellstedt A."/>
            <person name="Tavares F."/>
            <person name="Tomkins J.P."/>
            <person name="Vallenet D."/>
            <person name="Valverde C."/>
            <person name="Wall L.G."/>
            <person name="Wang Y."/>
            <person name="Medigue C."/>
            <person name="Benson D.R."/>
        </authorList>
    </citation>
    <scope>NUCLEOTIDE SEQUENCE [LARGE SCALE GENOMIC DNA]</scope>
    <source>
        <strain evidence="8">DSM 45818 / CECT 9043 / CcI3</strain>
    </source>
</reference>
<dbReference type="EMBL" id="CP000249">
    <property type="protein sequence ID" value="ABD13139.1"/>
    <property type="molecule type" value="Genomic_DNA"/>
</dbReference>
<comment type="similarity">
    <text evidence="1">Belongs to the protein kinase superfamily. ADCK protein kinase family.</text>
</comment>
<dbReference type="Pfam" id="PF03109">
    <property type="entry name" value="ABC1"/>
    <property type="match status" value="1"/>
</dbReference>
<accession>Q2J6F3</accession>
<feature type="region of interest" description="Disordered" evidence="5">
    <location>
        <begin position="473"/>
        <end position="574"/>
    </location>
</feature>
<dbReference type="eggNOG" id="COG0661">
    <property type="taxonomic scope" value="Bacteria"/>
</dbReference>
<evidence type="ECO:0000256" key="3">
    <source>
        <dbReference type="ARBA" id="ARBA00022741"/>
    </source>
</evidence>
<dbReference type="Proteomes" id="UP000001937">
    <property type="component" value="Chromosome"/>
</dbReference>
<dbReference type="SUPFAM" id="SSF56112">
    <property type="entry name" value="Protein kinase-like (PK-like)"/>
    <property type="match status" value="1"/>
</dbReference>
<feature type="compositionally biased region" description="Basic residues" evidence="5">
    <location>
        <begin position="484"/>
        <end position="502"/>
    </location>
</feature>
<protein>
    <submittedName>
        <fullName evidence="7">ABC-1</fullName>
    </submittedName>
</protein>
<feature type="region of interest" description="Disordered" evidence="5">
    <location>
        <begin position="435"/>
        <end position="459"/>
    </location>
</feature>
<keyword evidence="8" id="KW-1185">Reference proteome</keyword>
<evidence type="ECO:0000256" key="4">
    <source>
        <dbReference type="ARBA" id="ARBA00022840"/>
    </source>
</evidence>
<dbReference type="RefSeq" id="WP_011438163.1">
    <property type="nucleotide sequence ID" value="NC_007777.1"/>
</dbReference>
<dbReference type="InterPro" id="IPR011009">
    <property type="entry name" value="Kinase-like_dom_sf"/>
</dbReference>
<dbReference type="HOGENOM" id="CLU_006533_9_3_11"/>
<dbReference type="CDD" id="cd13970">
    <property type="entry name" value="ABC1_ADCK3"/>
    <property type="match status" value="1"/>
</dbReference>
<name>Q2J6F3_FRACC</name>
<keyword evidence="3" id="KW-0547">Nucleotide-binding</keyword>
<evidence type="ECO:0000313" key="8">
    <source>
        <dbReference type="Proteomes" id="UP000001937"/>
    </source>
</evidence>
<feature type="compositionally biased region" description="Low complexity" evidence="5">
    <location>
        <begin position="503"/>
        <end position="530"/>
    </location>
</feature>
<feature type="domain" description="ABC1 atypical kinase-like" evidence="6">
    <location>
        <begin position="93"/>
        <end position="330"/>
    </location>
</feature>
<evidence type="ECO:0000256" key="2">
    <source>
        <dbReference type="ARBA" id="ARBA00022679"/>
    </source>
</evidence>
<dbReference type="KEGG" id="fra:Francci3_3788"/>
<dbReference type="PANTHER" id="PTHR43851">
    <property type="match status" value="1"/>
</dbReference>
<sequence length="574" mass="60710">MSEIPRRAVVRTAKLATLPIGIAGRATLGVGKRIGGRPAEAVASELQQRTAAQIFRVLGELKGGAMKLGQALSVFEAVLPDDVAGPYRAALTRLQEAAPPLPAAVVHRVLAEELGADWRSLFTSFDDVPAAAASIGQVHRAVWADGRAVAVKVQYPGAGPALLADLTQLGRAARLFGAVTPGLDIKPLVEELKARIAEELDYRLEAAWQGAFAEAYADEPDVVIPRPLAGSGRVLVSEWIEGIPLSVIIADGTPQQRDTAGLLLVRFLYSCPGRAGLLHADPHPGNFRLLSDGRLGVLDFGAVNRLPDGLPAPIGRLARQTLAGDADAVEQGLRREGFIPPSAEIRAEDLLDYLAPMLEPIAVEEFTFSRGWLRKEAARLGDWRSAAAQLGRQLNLPPSYLLIHRVTLGAIGILCQLGSTGRFRDEMERWQPGFAEPGTATARAAEDANRPGRPLPALPVQDEAGIVRPLDGPVVLAGGLPGPRKPRRPGRTGRTTKARKAGRSAADTAPATADDRATAPAALPLQAEPAEPSRPSTPANRSAAARPGSGRKAAPRRAPDEESFSDPATVTDAY</sequence>
<dbReference type="PhylomeDB" id="Q2J6F3"/>